<dbReference type="InterPro" id="IPR058240">
    <property type="entry name" value="rSAM_sf"/>
</dbReference>
<dbReference type="SFLD" id="SFLDG01065">
    <property type="entry name" value="anaerobic_coproporphyrinogen-I"/>
    <property type="match status" value="1"/>
</dbReference>
<evidence type="ECO:0000256" key="2">
    <source>
        <dbReference type="ARBA" id="ARBA00004785"/>
    </source>
</evidence>
<evidence type="ECO:0000256" key="3">
    <source>
        <dbReference type="ARBA" id="ARBA00005493"/>
    </source>
</evidence>
<organism evidence="16 17">
    <name type="scientific">Collimonas pratensis</name>
    <dbReference type="NCBI Taxonomy" id="279113"/>
    <lineage>
        <taxon>Bacteria</taxon>
        <taxon>Pseudomonadati</taxon>
        <taxon>Pseudomonadota</taxon>
        <taxon>Betaproteobacteria</taxon>
        <taxon>Burkholderiales</taxon>
        <taxon>Oxalobacteraceae</taxon>
        <taxon>Collimonas</taxon>
    </lineage>
</organism>
<comment type="pathway">
    <text evidence="2 14">Porphyrin-containing compound metabolism; protoporphyrin-IX biosynthesis; protoporphyrinogen-IX from coproporphyrinogen-III (AdoMet route): step 1/1.</text>
</comment>
<evidence type="ECO:0000259" key="15">
    <source>
        <dbReference type="PROSITE" id="PS51918"/>
    </source>
</evidence>
<evidence type="ECO:0000256" key="5">
    <source>
        <dbReference type="ARBA" id="ARBA00022485"/>
    </source>
</evidence>
<comment type="cofactor">
    <cofactor evidence="14">
        <name>[4Fe-4S] cluster</name>
        <dbReference type="ChEBI" id="CHEBI:49883"/>
    </cofactor>
    <text evidence="14">Binds 1 [4Fe-4S] cluster. The cluster is coordinated with 3 cysteines and an exchangeable S-adenosyl-L-methionine.</text>
</comment>
<dbReference type="SUPFAM" id="SSF102114">
    <property type="entry name" value="Radical SAM enzymes"/>
    <property type="match status" value="1"/>
</dbReference>
<dbReference type="SMART" id="SM00729">
    <property type="entry name" value="Elp3"/>
    <property type="match status" value="1"/>
</dbReference>
<evidence type="ECO:0000256" key="1">
    <source>
        <dbReference type="ARBA" id="ARBA00004496"/>
    </source>
</evidence>
<sequence>MIYIKAPAGLHGYAVVMDTVNCRSRDMLTSPKPIAIAAPPAALAFEEALLRKLNQPGPRYTSYPTADRFSEQFDAQAYCQAVSERRAMGARHALSLYLHIPFCDTVCYYCACNKVVSKNLGKAAVYLTYLQREIAMQAALFDGMNQVEQLHFGGGTPTYLSDRQMSELMAHLHRHFQFASDQLGEYSIEVDPRTVTPKRIVTLRRQGFNRLSLGVQDFNPAVQKAVNRIQAEEDTLRIIDAARFAGFRSVSIDLIYGLPKQSLASIAQTLEKVIAASPDRIAIYNYAHMPHLFKPQRRIADSDLPAPAVKIDMLFLCIQRLTEAGYVYIGMDHFAKPDDDLAIAQRQGRLHRNFQGYSTHAESDLVACGVSAISAVGASYSQNEKTLEAYYRRLDLQQLPIARGIKLNMDDLLRRLIIQHLMCHFELSLASIEIAYPVRFAEYFAAELTQLRLLEADGLLTLDQEWISVTMKGRLLIRNICMVFDRYLDPHRTPLRYSKTI</sequence>
<evidence type="ECO:0000256" key="13">
    <source>
        <dbReference type="ARBA" id="ARBA00048321"/>
    </source>
</evidence>
<evidence type="ECO:0000256" key="12">
    <source>
        <dbReference type="ARBA" id="ARBA00023244"/>
    </source>
</evidence>
<keyword evidence="12 14" id="KW-0627">Porphyrin biosynthesis</keyword>
<dbReference type="PROSITE" id="PS51918">
    <property type="entry name" value="RADICAL_SAM"/>
    <property type="match status" value="1"/>
</dbReference>
<reference evidence="16 17" key="1">
    <citation type="submission" date="2015-11" db="EMBL/GenBank/DDBJ databases">
        <title>Exploring the genomic traits of fungus-feeding bacterial genus Collimonas.</title>
        <authorList>
            <person name="Song C."/>
            <person name="Schmidt R."/>
            <person name="de Jager V."/>
            <person name="Krzyzanowska D."/>
            <person name="Jongedijk E."/>
            <person name="Cankar K."/>
            <person name="Beekwilder J."/>
            <person name="van Veen A."/>
            <person name="de Boer W."/>
            <person name="van Veen J.A."/>
            <person name="Garbeva P."/>
        </authorList>
    </citation>
    <scope>NUCLEOTIDE SEQUENCE [LARGE SCALE GENOMIC DNA]</scope>
    <source>
        <strain evidence="16 17">Ter291</strain>
    </source>
</reference>
<protein>
    <recommendedName>
        <fullName evidence="14">Coproporphyrinogen-III oxidase</fullName>
        <ecNumber evidence="14">1.3.98.3</ecNumber>
    </recommendedName>
</protein>
<dbReference type="SFLD" id="SFLDS00029">
    <property type="entry name" value="Radical_SAM"/>
    <property type="match status" value="1"/>
</dbReference>
<dbReference type="InterPro" id="IPR004558">
    <property type="entry name" value="Coprogen_oxidase_HemN"/>
</dbReference>
<keyword evidence="7 14" id="KW-0949">S-adenosyl-L-methionine</keyword>
<dbReference type="PANTHER" id="PTHR13932:SF6">
    <property type="entry name" value="OXYGEN-INDEPENDENT COPROPORPHYRINOGEN III OXIDASE"/>
    <property type="match status" value="1"/>
</dbReference>
<evidence type="ECO:0000256" key="7">
    <source>
        <dbReference type="ARBA" id="ARBA00022691"/>
    </source>
</evidence>
<keyword evidence="9 14" id="KW-0560">Oxidoreductase</keyword>
<dbReference type="Proteomes" id="UP000074914">
    <property type="component" value="Chromosome"/>
</dbReference>
<comment type="subcellular location">
    <subcellularLocation>
        <location evidence="1 14">Cytoplasm</location>
    </subcellularLocation>
</comment>
<evidence type="ECO:0000313" key="17">
    <source>
        <dbReference type="Proteomes" id="UP000074914"/>
    </source>
</evidence>
<keyword evidence="10 14" id="KW-0408">Iron</keyword>
<comment type="similarity">
    <text evidence="3 14">Belongs to the anaerobic coproporphyrinogen-III oxidase family.</text>
</comment>
<dbReference type="PANTHER" id="PTHR13932">
    <property type="entry name" value="COPROPORPHYRINIGEN III OXIDASE"/>
    <property type="match status" value="1"/>
</dbReference>
<dbReference type="InterPro" id="IPR010723">
    <property type="entry name" value="HemN_C"/>
</dbReference>
<evidence type="ECO:0000256" key="4">
    <source>
        <dbReference type="ARBA" id="ARBA00011245"/>
    </source>
</evidence>
<evidence type="ECO:0000256" key="10">
    <source>
        <dbReference type="ARBA" id="ARBA00023004"/>
    </source>
</evidence>
<evidence type="ECO:0000256" key="8">
    <source>
        <dbReference type="ARBA" id="ARBA00022723"/>
    </source>
</evidence>
<evidence type="ECO:0000256" key="14">
    <source>
        <dbReference type="PIRNR" id="PIRNR000167"/>
    </source>
</evidence>
<dbReference type="InterPro" id="IPR006638">
    <property type="entry name" value="Elp3/MiaA/NifB-like_rSAM"/>
</dbReference>
<dbReference type="NCBIfam" id="TIGR00538">
    <property type="entry name" value="hemN"/>
    <property type="match status" value="1"/>
</dbReference>
<keyword evidence="17" id="KW-1185">Reference proteome</keyword>
<name>A0ABM5ZDG5_9BURK</name>
<dbReference type="InterPro" id="IPR007197">
    <property type="entry name" value="rSAM"/>
</dbReference>
<evidence type="ECO:0000313" key="16">
    <source>
        <dbReference type="EMBL" id="AMP17091.1"/>
    </source>
</evidence>
<dbReference type="Pfam" id="PF06969">
    <property type="entry name" value="HemN_C"/>
    <property type="match status" value="1"/>
</dbReference>
<dbReference type="Pfam" id="PF04055">
    <property type="entry name" value="Radical_SAM"/>
    <property type="match status" value="1"/>
</dbReference>
<keyword evidence="5 14" id="KW-0004">4Fe-4S</keyword>
<dbReference type="EMBL" id="CP013236">
    <property type="protein sequence ID" value="AMP17091.1"/>
    <property type="molecule type" value="Genomic_DNA"/>
</dbReference>
<evidence type="ECO:0000256" key="11">
    <source>
        <dbReference type="ARBA" id="ARBA00023014"/>
    </source>
</evidence>
<accession>A0ABM5ZDG5</accession>
<dbReference type="Gene3D" id="3.20.20.70">
    <property type="entry name" value="Aldolase class I"/>
    <property type="match status" value="1"/>
</dbReference>
<proteinExistence type="inferred from homology"/>
<gene>
    <name evidence="16" type="primary">hemN</name>
    <name evidence="16" type="ORF">CPter291_4878</name>
</gene>
<evidence type="ECO:0000256" key="6">
    <source>
        <dbReference type="ARBA" id="ARBA00022490"/>
    </source>
</evidence>
<keyword evidence="8 14" id="KW-0479">Metal-binding</keyword>
<keyword evidence="6 14" id="KW-0963">Cytoplasm</keyword>
<comment type="catalytic activity">
    <reaction evidence="13 14">
        <text>coproporphyrinogen III + 2 S-adenosyl-L-methionine = protoporphyrinogen IX + 2 5'-deoxyadenosine + 2 L-methionine + 2 CO2</text>
        <dbReference type="Rhea" id="RHEA:15425"/>
        <dbReference type="ChEBI" id="CHEBI:16526"/>
        <dbReference type="ChEBI" id="CHEBI:17319"/>
        <dbReference type="ChEBI" id="CHEBI:57307"/>
        <dbReference type="ChEBI" id="CHEBI:57309"/>
        <dbReference type="ChEBI" id="CHEBI:57844"/>
        <dbReference type="ChEBI" id="CHEBI:59789"/>
        <dbReference type="EC" id="1.3.98.3"/>
    </reaction>
</comment>
<keyword evidence="11 14" id="KW-0411">Iron-sulfur</keyword>
<feature type="domain" description="Radical SAM core" evidence="15">
    <location>
        <begin position="88"/>
        <end position="324"/>
    </location>
</feature>
<dbReference type="PIRSF" id="PIRSF000167">
    <property type="entry name" value="HemN"/>
    <property type="match status" value="1"/>
</dbReference>
<comment type="subunit">
    <text evidence="4">Monomer.</text>
</comment>
<dbReference type="InterPro" id="IPR013785">
    <property type="entry name" value="Aldolase_TIM"/>
</dbReference>
<dbReference type="Gene3D" id="1.10.10.920">
    <property type="match status" value="1"/>
</dbReference>
<dbReference type="CDD" id="cd01335">
    <property type="entry name" value="Radical_SAM"/>
    <property type="match status" value="1"/>
</dbReference>
<dbReference type="InterPro" id="IPR034505">
    <property type="entry name" value="Coproporphyrinogen-III_oxidase"/>
</dbReference>
<dbReference type="EC" id="1.3.98.3" evidence="14"/>
<evidence type="ECO:0000256" key="9">
    <source>
        <dbReference type="ARBA" id="ARBA00023002"/>
    </source>
</evidence>